<name>A0ABX2TDB5_9PROT</name>
<keyword evidence="2" id="KW-1185">Reference proteome</keyword>
<protein>
    <submittedName>
        <fullName evidence="1">Type II toxin-antitoxin system PemK/MazF family toxin</fullName>
    </submittedName>
</protein>
<gene>
    <name evidence="1" type="ORF">HND93_14840</name>
</gene>
<dbReference type="RefSeq" id="WP_180282768.1">
    <property type="nucleotide sequence ID" value="NZ_JABFDB010000010.1"/>
</dbReference>
<proteinExistence type="predicted"/>
<evidence type="ECO:0000313" key="1">
    <source>
        <dbReference type="EMBL" id="NYZ20989.1"/>
    </source>
</evidence>
<reference evidence="1 2" key="1">
    <citation type="submission" date="2020-05" db="EMBL/GenBank/DDBJ databases">
        <title>Azospirillum oleiclasticum sp. nov, a nitrogen-fixing and heavy crude oil-emulsifying bacterium isolated from the crude oil of Yumen Oilfield.</title>
        <authorList>
            <person name="Wu D."/>
            <person name="Cai M."/>
            <person name="Zhang X."/>
        </authorList>
    </citation>
    <scope>NUCLEOTIDE SEQUENCE [LARGE SCALE GENOMIC DNA]</scope>
    <source>
        <strain evidence="1 2">ROY-1-1-2</strain>
    </source>
</reference>
<comment type="caution">
    <text evidence="1">The sequence shown here is derived from an EMBL/GenBank/DDBJ whole genome shotgun (WGS) entry which is preliminary data.</text>
</comment>
<dbReference type="InterPro" id="IPR003477">
    <property type="entry name" value="PemK-like"/>
</dbReference>
<dbReference type="Pfam" id="PF02452">
    <property type="entry name" value="PemK_toxin"/>
    <property type="match status" value="1"/>
</dbReference>
<dbReference type="PANTHER" id="PTHR33988">
    <property type="entry name" value="ENDORIBONUCLEASE MAZF-RELATED"/>
    <property type="match status" value="1"/>
</dbReference>
<dbReference type="Proteomes" id="UP000584642">
    <property type="component" value="Unassembled WGS sequence"/>
</dbReference>
<dbReference type="InterPro" id="IPR011067">
    <property type="entry name" value="Plasmid_toxin/cell-grow_inhib"/>
</dbReference>
<organism evidence="1 2">
    <name type="scientific">Azospirillum oleiclasticum</name>
    <dbReference type="NCBI Taxonomy" id="2735135"/>
    <lineage>
        <taxon>Bacteria</taxon>
        <taxon>Pseudomonadati</taxon>
        <taxon>Pseudomonadota</taxon>
        <taxon>Alphaproteobacteria</taxon>
        <taxon>Rhodospirillales</taxon>
        <taxon>Azospirillaceae</taxon>
        <taxon>Azospirillum</taxon>
    </lineage>
</organism>
<dbReference type="EMBL" id="JABFDB010000010">
    <property type="protein sequence ID" value="NYZ20989.1"/>
    <property type="molecule type" value="Genomic_DNA"/>
</dbReference>
<accession>A0ABX2TDB5</accession>
<dbReference type="Gene3D" id="2.30.30.110">
    <property type="match status" value="1"/>
</dbReference>
<evidence type="ECO:0000313" key="2">
    <source>
        <dbReference type="Proteomes" id="UP000584642"/>
    </source>
</evidence>
<dbReference type="SUPFAM" id="SSF50118">
    <property type="entry name" value="Cell growth inhibitor/plasmid maintenance toxic component"/>
    <property type="match status" value="1"/>
</dbReference>
<sequence>MRRGDIWTLAGGPDYAGKPRPVVILQDDRFSGTASVTVCPLTSNETPAPLFRRVVEPSEANGLARPSRLMADKLTTVPRAKLGRRVGRLEAEHVAWIGQAMLVFLGFAGSQPADDPAGG</sequence>